<dbReference type="Pfam" id="PF05050">
    <property type="entry name" value="Methyltransf_21"/>
    <property type="match status" value="1"/>
</dbReference>
<proteinExistence type="predicted"/>
<organism evidence="2 3">
    <name type="scientific">Fulvivirga sediminis</name>
    <dbReference type="NCBI Taxonomy" id="2803949"/>
    <lineage>
        <taxon>Bacteria</taxon>
        <taxon>Pseudomonadati</taxon>
        <taxon>Bacteroidota</taxon>
        <taxon>Cytophagia</taxon>
        <taxon>Cytophagales</taxon>
        <taxon>Fulvivirgaceae</taxon>
        <taxon>Fulvivirga</taxon>
    </lineage>
</organism>
<protein>
    <submittedName>
        <fullName evidence="2">FkbM family methyltransferase</fullName>
    </submittedName>
</protein>
<evidence type="ECO:0000259" key="1">
    <source>
        <dbReference type="Pfam" id="PF05050"/>
    </source>
</evidence>
<gene>
    <name evidence="2" type="ORF">JL102_15865</name>
</gene>
<dbReference type="PANTHER" id="PTHR34203:SF15">
    <property type="entry name" value="SLL1173 PROTEIN"/>
    <property type="match status" value="1"/>
</dbReference>
<name>A0A937K1L6_9BACT</name>
<dbReference type="AlphaFoldDB" id="A0A937K1L6"/>
<evidence type="ECO:0000313" key="3">
    <source>
        <dbReference type="Proteomes" id="UP000659388"/>
    </source>
</evidence>
<comment type="caution">
    <text evidence="2">The sequence shown here is derived from an EMBL/GenBank/DDBJ whole genome shotgun (WGS) entry which is preliminary data.</text>
</comment>
<dbReference type="InterPro" id="IPR052514">
    <property type="entry name" value="SAM-dependent_MTase"/>
</dbReference>
<keyword evidence="2" id="KW-0489">Methyltransferase</keyword>
<dbReference type="RefSeq" id="WP_202245408.1">
    <property type="nucleotide sequence ID" value="NZ_JAESIY010000008.1"/>
</dbReference>
<dbReference type="GO" id="GO:0008168">
    <property type="term" value="F:methyltransferase activity"/>
    <property type="evidence" value="ECO:0007669"/>
    <property type="project" value="UniProtKB-KW"/>
</dbReference>
<evidence type="ECO:0000313" key="2">
    <source>
        <dbReference type="EMBL" id="MBL3657626.1"/>
    </source>
</evidence>
<feature type="domain" description="Methyltransferase FkbM" evidence="1">
    <location>
        <begin position="25"/>
        <end position="192"/>
    </location>
</feature>
<dbReference type="EMBL" id="JAESIY010000008">
    <property type="protein sequence ID" value="MBL3657626.1"/>
    <property type="molecule type" value="Genomic_DNA"/>
</dbReference>
<sequence length="225" mass="26179">MNKVHDQDFEAIRLFFNEPGKTFVDIGANRGEAVNSIFTCCPSAKIVAFEPNKFIYDKLLVGVRKDKRRHFMAYNYGLSSKSGDFTLYVPYYKKFMYDGLASLHFENASDWLENRMWYYNPKHLSVKECKVQLKCLDDFKLNPYFVKIDVQGHEIEVLKGARKTLETNKPVLLVESPDDAVVQFMTELGYDYFMYSQGKFFKHEMGSVNTFFIHEVTADKLPMAS</sequence>
<keyword evidence="2" id="KW-0808">Transferase</keyword>
<dbReference type="Proteomes" id="UP000659388">
    <property type="component" value="Unassembled WGS sequence"/>
</dbReference>
<dbReference type="GO" id="GO:0032259">
    <property type="term" value="P:methylation"/>
    <property type="evidence" value="ECO:0007669"/>
    <property type="project" value="UniProtKB-KW"/>
</dbReference>
<reference evidence="2" key="1">
    <citation type="submission" date="2021-01" db="EMBL/GenBank/DDBJ databases">
        <title>Fulvivirga kasyanovii gen. nov., sp nov., a novel member of the phylum Bacteroidetes isolated from seawater in a mussel farm.</title>
        <authorList>
            <person name="Zhao L.-H."/>
            <person name="Wang Z.-J."/>
        </authorList>
    </citation>
    <scope>NUCLEOTIDE SEQUENCE</scope>
    <source>
        <strain evidence="2">2943</strain>
    </source>
</reference>
<dbReference type="PANTHER" id="PTHR34203">
    <property type="entry name" value="METHYLTRANSFERASE, FKBM FAMILY PROTEIN"/>
    <property type="match status" value="1"/>
</dbReference>
<dbReference type="InterPro" id="IPR029063">
    <property type="entry name" value="SAM-dependent_MTases_sf"/>
</dbReference>
<dbReference type="InterPro" id="IPR006342">
    <property type="entry name" value="FkbM_mtfrase"/>
</dbReference>
<keyword evidence="3" id="KW-1185">Reference proteome</keyword>
<dbReference type="NCBIfam" id="TIGR01444">
    <property type="entry name" value="fkbM_fam"/>
    <property type="match status" value="1"/>
</dbReference>
<dbReference type="SUPFAM" id="SSF53335">
    <property type="entry name" value="S-adenosyl-L-methionine-dependent methyltransferases"/>
    <property type="match status" value="1"/>
</dbReference>
<dbReference type="Gene3D" id="3.40.50.150">
    <property type="entry name" value="Vaccinia Virus protein VP39"/>
    <property type="match status" value="1"/>
</dbReference>
<accession>A0A937K1L6</accession>